<evidence type="ECO:0000256" key="2">
    <source>
        <dbReference type="SAM" id="Phobius"/>
    </source>
</evidence>
<feature type="transmembrane region" description="Helical" evidence="2">
    <location>
        <begin position="12"/>
        <end position="30"/>
    </location>
</feature>
<comment type="caution">
    <text evidence="4">The sequence shown here is derived from an EMBL/GenBank/DDBJ whole genome shotgun (WGS) entry which is preliminary data.</text>
</comment>
<sequence>MDQMMSLVSQYGYIVLFLAFCLGPFGIPVPSEVTLIAAGLMTAHGLLHPIYTFVSMLLGITSAVTIGYWAGRLARKYGILNKWSRYKGYRKAEQFYVRHNGTALAVGYCIPIVRYFVTVLAGVNGVSFKRIVFVSYPSAIVWIGTIYGIGCICGNQIIRIFQ</sequence>
<protein>
    <submittedName>
        <fullName evidence="4">VTT domain-containing protein</fullName>
    </submittedName>
</protein>
<dbReference type="PANTHER" id="PTHR42709">
    <property type="entry name" value="ALKALINE PHOSPHATASE LIKE PROTEIN"/>
    <property type="match status" value="1"/>
</dbReference>
<dbReference type="Pfam" id="PF09335">
    <property type="entry name" value="VTT_dom"/>
    <property type="match status" value="1"/>
</dbReference>
<proteinExistence type="inferred from homology"/>
<gene>
    <name evidence="4" type="ORF">KB449_01520</name>
</gene>
<dbReference type="InterPro" id="IPR051311">
    <property type="entry name" value="DedA_domain"/>
</dbReference>
<feature type="transmembrane region" description="Helical" evidence="2">
    <location>
        <begin position="136"/>
        <end position="158"/>
    </location>
</feature>
<keyword evidence="2" id="KW-0472">Membrane</keyword>
<dbReference type="EMBL" id="JAGRPV010000001">
    <property type="protein sequence ID" value="MDI4643613.1"/>
    <property type="molecule type" value="Genomic_DNA"/>
</dbReference>
<dbReference type="RefSeq" id="WP_282906667.1">
    <property type="nucleotide sequence ID" value="NZ_JAGRPV010000001.1"/>
</dbReference>
<organism evidence="4 5">
    <name type="scientific">Cohnella hashimotonis</name>
    <dbReference type="NCBI Taxonomy" id="2826895"/>
    <lineage>
        <taxon>Bacteria</taxon>
        <taxon>Bacillati</taxon>
        <taxon>Bacillota</taxon>
        <taxon>Bacilli</taxon>
        <taxon>Bacillales</taxon>
        <taxon>Paenibacillaceae</taxon>
        <taxon>Cohnella</taxon>
    </lineage>
</organism>
<feature type="transmembrane region" description="Helical" evidence="2">
    <location>
        <begin position="95"/>
        <end position="116"/>
    </location>
</feature>
<reference evidence="4" key="1">
    <citation type="submission" date="2023-04" db="EMBL/GenBank/DDBJ databases">
        <title>Comparative genomic analysis of Cohnella hashimotonis sp. nov., isolated from the International Space Station.</title>
        <authorList>
            <person name="Venkateswaran K."/>
            <person name="Simpson A."/>
        </authorList>
    </citation>
    <scope>NUCLEOTIDE SEQUENCE</scope>
    <source>
        <strain evidence="4">F6_2S_P_1</strain>
    </source>
</reference>
<evidence type="ECO:0000313" key="5">
    <source>
        <dbReference type="Proteomes" id="UP001161691"/>
    </source>
</evidence>
<evidence type="ECO:0000313" key="4">
    <source>
        <dbReference type="EMBL" id="MDI4643613.1"/>
    </source>
</evidence>
<dbReference type="Proteomes" id="UP001161691">
    <property type="component" value="Unassembled WGS sequence"/>
</dbReference>
<name>A0ABT6TBD9_9BACL</name>
<evidence type="ECO:0000259" key="3">
    <source>
        <dbReference type="Pfam" id="PF09335"/>
    </source>
</evidence>
<dbReference type="InterPro" id="IPR032816">
    <property type="entry name" value="VTT_dom"/>
</dbReference>
<dbReference type="PANTHER" id="PTHR42709:SF9">
    <property type="entry name" value="ALKALINE PHOSPHATASE LIKE PROTEIN"/>
    <property type="match status" value="1"/>
</dbReference>
<accession>A0ABT6TBD9</accession>
<comment type="similarity">
    <text evidence="1">Belongs to the DedA family.</text>
</comment>
<evidence type="ECO:0000256" key="1">
    <source>
        <dbReference type="ARBA" id="ARBA00010792"/>
    </source>
</evidence>
<feature type="transmembrane region" description="Helical" evidence="2">
    <location>
        <begin position="50"/>
        <end position="74"/>
    </location>
</feature>
<keyword evidence="2" id="KW-1133">Transmembrane helix</keyword>
<feature type="domain" description="VTT" evidence="3">
    <location>
        <begin position="29"/>
        <end position="150"/>
    </location>
</feature>
<keyword evidence="2" id="KW-0812">Transmembrane</keyword>
<keyword evidence="5" id="KW-1185">Reference proteome</keyword>